<keyword evidence="5" id="KW-1185">Reference proteome</keyword>
<gene>
    <name evidence="4" type="ORF">HERILL_LOCUS15470</name>
</gene>
<protein>
    <recommendedName>
        <fullName evidence="2">Galectin</fullName>
    </recommendedName>
</protein>
<evidence type="ECO:0000256" key="2">
    <source>
        <dbReference type="RuleBase" id="RU102079"/>
    </source>
</evidence>
<organism evidence="4 5">
    <name type="scientific">Hermetia illucens</name>
    <name type="common">Black soldier fly</name>
    <dbReference type="NCBI Taxonomy" id="343691"/>
    <lineage>
        <taxon>Eukaryota</taxon>
        <taxon>Metazoa</taxon>
        <taxon>Ecdysozoa</taxon>
        <taxon>Arthropoda</taxon>
        <taxon>Hexapoda</taxon>
        <taxon>Insecta</taxon>
        <taxon>Pterygota</taxon>
        <taxon>Neoptera</taxon>
        <taxon>Endopterygota</taxon>
        <taxon>Diptera</taxon>
        <taxon>Brachycera</taxon>
        <taxon>Stratiomyomorpha</taxon>
        <taxon>Stratiomyidae</taxon>
        <taxon>Hermetiinae</taxon>
        <taxon>Hermetia</taxon>
    </lineage>
</organism>
<dbReference type="PROSITE" id="PS51304">
    <property type="entry name" value="GALECTIN"/>
    <property type="match status" value="2"/>
</dbReference>
<name>A0A7R8Z2P0_HERIL</name>
<dbReference type="EMBL" id="LR899014">
    <property type="protein sequence ID" value="CAD7093168.1"/>
    <property type="molecule type" value="Genomic_DNA"/>
</dbReference>
<proteinExistence type="predicted"/>
<accession>A0A7R8Z2P0</accession>
<dbReference type="InterPro" id="IPR013320">
    <property type="entry name" value="ConA-like_dom_sf"/>
</dbReference>
<dbReference type="Pfam" id="PF00337">
    <property type="entry name" value="Gal-bind_lectin"/>
    <property type="match status" value="2"/>
</dbReference>
<dbReference type="PANTHER" id="PTHR11346">
    <property type="entry name" value="GALECTIN"/>
    <property type="match status" value="1"/>
</dbReference>
<feature type="domain" description="Galectin" evidence="3">
    <location>
        <begin position="5"/>
        <end position="143"/>
    </location>
</feature>
<dbReference type="PANTHER" id="PTHR11346:SF147">
    <property type="entry name" value="GALECTIN"/>
    <property type="match status" value="1"/>
</dbReference>
<reference evidence="4 5" key="1">
    <citation type="submission" date="2020-11" db="EMBL/GenBank/DDBJ databases">
        <authorList>
            <person name="Wallbank WR R."/>
            <person name="Pardo Diaz C."/>
            <person name="Kozak K."/>
            <person name="Martin S."/>
            <person name="Jiggins C."/>
            <person name="Moest M."/>
            <person name="Warren A I."/>
            <person name="Generalovic N T."/>
            <person name="Byers J.R.P. K."/>
            <person name="Montejo-Kovacevich G."/>
            <person name="Yen C E."/>
        </authorList>
    </citation>
    <scope>NUCLEOTIDE SEQUENCE [LARGE SCALE GENOMIC DNA]</scope>
</reference>
<dbReference type="Proteomes" id="UP000594454">
    <property type="component" value="Chromosome 6"/>
</dbReference>
<dbReference type="AlphaFoldDB" id="A0A7R8Z2P0"/>
<sequence length="320" mass="36912">MMTQFVGNLACPIEFGNSIVIAGKTIDGAQRTQINLRANKEAISNIGLHLSIRFDEEIIVRNTLINNEWGEEERSEHLYESTSPNPLVPGDFFIVHIFASDEKFHISVNHRPFCTFKYRLSIEQLITVEVRDHLQAVTQIDHRTAFPSPWPPLQYSDPHTVFSNDSPILFTPGHVIVITALPYHDENGRFFVLFMDGDSKREALHFNVRFNPQNVVVRNAMKDNYEFGPEERDGGFPFRFNQQFRLAIAFTKNAFLFAVDGRRFCTFAYRKSRLLDTLTGFIIKTNNGMRMQVTSVDHLTSNDMDCSEFEKYSNPRFVIM</sequence>
<dbReference type="InterPro" id="IPR044156">
    <property type="entry name" value="Galectin-like"/>
</dbReference>
<evidence type="ECO:0000313" key="5">
    <source>
        <dbReference type="Proteomes" id="UP000594454"/>
    </source>
</evidence>
<dbReference type="SMART" id="SM00276">
    <property type="entry name" value="GLECT"/>
    <property type="match status" value="2"/>
</dbReference>
<dbReference type="SUPFAM" id="SSF49899">
    <property type="entry name" value="Concanavalin A-like lectins/glucanases"/>
    <property type="match status" value="2"/>
</dbReference>
<dbReference type="InterPro" id="IPR001079">
    <property type="entry name" value="Galectin_CRD"/>
</dbReference>
<dbReference type="OrthoDB" id="6251307at2759"/>
<dbReference type="Gene3D" id="2.60.120.200">
    <property type="match status" value="2"/>
</dbReference>
<evidence type="ECO:0000313" key="4">
    <source>
        <dbReference type="EMBL" id="CAD7093168.1"/>
    </source>
</evidence>
<dbReference type="CDD" id="cd00070">
    <property type="entry name" value="GLECT"/>
    <property type="match status" value="2"/>
</dbReference>
<feature type="domain" description="Galectin" evidence="3">
    <location>
        <begin position="162"/>
        <end position="299"/>
    </location>
</feature>
<dbReference type="InParanoid" id="A0A7R8Z2P0"/>
<dbReference type="SMART" id="SM00908">
    <property type="entry name" value="Gal-bind_lectin"/>
    <property type="match status" value="2"/>
</dbReference>
<dbReference type="GO" id="GO:0030246">
    <property type="term" value="F:carbohydrate binding"/>
    <property type="evidence" value="ECO:0007669"/>
    <property type="project" value="UniProtKB-UniRule"/>
</dbReference>
<keyword evidence="1 2" id="KW-0430">Lectin</keyword>
<evidence type="ECO:0000256" key="1">
    <source>
        <dbReference type="ARBA" id="ARBA00022734"/>
    </source>
</evidence>
<evidence type="ECO:0000259" key="3">
    <source>
        <dbReference type="PROSITE" id="PS51304"/>
    </source>
</evidence>